<evidence type="ECO:0000313" key="3">
    <source>
        <dbReference type="Proteomes" id="UP000032287"/>
    </source>
</evidence>
<keyword evidence="1" id="KW-0472">Membrane</keyword>
<comment type="caution">
    <text evidence="2">The sequence shown here is derived from an EMBL/GenBank/DDBJ whole genome shotgun (WGS) entry which is preliminary data.</text>
</comment>
<evidence type="ECO:0000256" key="1">
    <source>
        <dbReference type="SAM" id="Phobius"/>
    </source>
</evidence>
<organism evidence="2 3">
    <name type="scientific">Weissella cibaria</name>
    <dbReference type="NCBI Taxonomy" id="137591"/>
    <lineage>
        <taxon>Bacteria</taxon>
        <taxon>Bacillati</taxon>
        <taxon>Bacillota</taxon>
        <taxon>Bacilli</taxon>
        <taxon>Lactobacillales</taxon>
        <taxon>Lactobacillaceae</taxon>
        <taxon>Weissella</taxon>
    </lineage>
</organism>
<dbReference type="Proteomes" id="UP000032287">
    <property type="component" value="Unassembled WGS sequence"/>
</dbReference>
<dbReference type="EMBL" id="JWHU01000042">
    <property type="protein sequence ID" value="KIU19121.1"/>
    <property type="molecule type" value="Genomic_DNA"/>
</dbReference>
<sequence length="49" mass="5652">MWDVIKKILLLPWALLVFLITAWFYLGLFLLGIGVLIVLWVLISTAFSM</sequence>
<keyword evidence="3" id="KW-1185">Reference proteome</keyword>
<feature type="transmembrane region" description="Helical" evidence="1">
    <location>
        <begin position="12"/>
        <end position="43"/>
    </location>
</feature>
<gene>
    <name evidence="2" type="ORF">QX99_02152</name>
</gene>
<protein>
    <submittedName>
        <fullName evidence="2">Uncharacterized protein</fullName>
    </submittedName>
</protein>
<dbReference type="AlphaFoldDB" id="A0A0D1JRQ2"/>
<keyword evidence="1" id="KW-1133">Transmembrane helix</keyword>
<name>A0A0D1JRQ2_9LACO</name>
<keyword evidence="1" id="KW-0812">Transmembrane</keyword>
<dbReference type="PATRIC" id="fig|137591.25.peg.2114"/>
<proteinExistence type="predicted"/>
<accession>A0A0D1JRQ2</accession>
<evidence type="ECO:0000313" key="2">
    <source>
        <dbReference type="EMBL" id="KIU19121.1"/>
    </source>
</evidence>
<reference evidence="2 3" key="1">
    <citation type="journal article" date="2015" name="Microbiology (Mosc.)">
        <title>Genomics of the Weissella cibaria species with an examination of its metabolic traits.</title>
        <authorList>
            <person name="Lynch K.M."/>
            <person name="Lucid A."/>
            <person name="Arendt E.K."/>
            <person name="Sleator R.D."/>
            <person name="Lucey B."/>
            <person name="Coffey A."/>
        </authorList>
    </citation>
    <scope>NUCLEOTIDE SEQUENCE [LARGE SCALE GENOMIC DNA]</scope>
    <source>
        <strain evidence="2 3">MG1</strain>
    </source>
</reference>